<feature type="chain" id="PRO_5034870181" description="Secreted and transmembrane 1" evidence="2">
    <location>
        <begin position="29"/>
        <end position="203"/>
    </location>
</feature>
<dbReference type="SUPFAM" id="SSF48726">
    <property type="entry name" value="Immunoglobulin"/>
    <property type="match status" value="1"/>
</dbReference>
<dbReference type="AlphaFoldDB" id="A0A8C6MKG5"/>
<evidence type="ECO:0000313" key="4">
    <source>
        <dbReference type="Proteomes" id="UP000694544"/>
    </source>
</evidence>
<dbReference type="GeneTree" id="ENSGT00530000064499"/>
<proteinExistence type="predicted"/>
<evidence type="ECO:0008006" key="5">
    <source>
        <dbReference type="Google" id="ProtNLM"/>
    </source>
</evidence>
<reference evidence="3" key="1">
    <citation type="submission" date="2025-08" db="UniProtKB">
        <authorList>
            <consortium name="Ensembl"/>
        </authorList>
    </citation>
    <scope>IDENTIFICATION</scope>
</reference>
<feature type="transmembrane region" description="Helical" evidence="1">
    <location>
        <begin position="164"/>
        <end position="186"/>
    </location>
</feature>
<keyword evidence="2" id="KW-0732">Signal</keyword>
<name>A0A8C6MKG5_MOSMO</name>
<keyword evidence="4" id="KW-1185">Reference proteome</keyword>
<evidence type="ECO:0000313" key="3">
    <source>
        <dbReference type="Ensembl" id="ENSMMSP00000031002.1"/>
    </source>
</evidence>
<evidence type="ECO:0000256" key="2">
    <source>
        <dbReference type="SAM" id="SignalP"/>
    </source>
</evidence>
<organism evidence="3 4">
    <name type="scientific">Moschus moschiferus</name>
    <name type="common">Siberian musk deer</name>
    <name type="synonym">Moschus sibiricus</name>
    <dbReference type="NCBI Taxonomy" id="68415"/>
    <lineage>
        <taxon>Eukaryota</taxon>
        <taxon>Metazoa</taxon>
        <taxon>Chordata</taxon>
        <taxon>Craniata</taxon>
        <taxon>Vertebrata</taxon>
        <taxon>Euteleostomi</taxon>
        <taxon>Mammalia</taxon>
        <taxon>Eutheria</taxon>
        <taxon>Laurasiatheria</taxon>
        <taxon>Artiodactyla</taxon>
        <taxon>Ruminantia</taxon>
        <taxon>Pecora</taxon>
        <taxon>Moschidae</taxon>
        <taxon>Moschus</taxon>
    </lineage>
</organism>
<protein>
    <recommendedName>
        <fullName evidence="5">Secreted and transmembrane 1</fullName>
    </recommendedName>
</protein>
<dbReference type="InterPro" id="IPR036179">
    <property type="entry name" value="Ig-like_dom_sf"/>
</dbReference>
<dbReference type="PANTHER" id="PTHR15123:SF5">
    <property type="entry name" value="SECRETED AND TRANSMEMBRANE PROTEIN 1"/>
    <property type="match status" value="1"/>
</dbReference>
<keyword evidence="1" id="KW-0472">Membrane</keyword>
<dbReference type="GO" id="GO:0016020">
    <property type="term" value="C:membrane"/>
    <property type="evidence" value="ECO:0007669"/>
    <property type="project" value="TreeGrafter"/>
</dbReference>
<dbReference type="GO" id="GO:0006955">
    <property type="term" value="P:immune response"/>
    <property type="evidence" value="ECO:0007669"/>
    <property type="project" value="InterPro"/>
</dbReference>
<dbReference type="Proteomes" id="UP000694544">
    <property type="component" value="Unplaced"/>
</dbReference>
<dbReference type="InterPro" id="IPR033231">
    <property type="entry name" value="SECTM1"/>
</dbReference>
<accession>A0A8C6MKG5</accession>
<sequence length="203" mass="22729">MLSSASTLLAPRMFWVLLFLAAFRSAQSGIWDSPNCTKGVVSVLKGKPATMTCSISNAYSHINVSLKTNHTAPWKLIFSVDASGNFFQDGWQLWVQEGEAHLVIEKAQVTQAGHYKWSLMGLQRNIEITTLNISEPKYLLLPPPTGLEMSKPPSDLNPEHKSQILVIFTILALVVICILLICTLPWHRRHGSLLSRLQQVRRL</sequence>
<reference evidence="3" key="2">
    <citation type="submission" date="2025-09" db="UniProtKB">
        <authorList>
            <consortium name="Ensembl"/>
        </authorList>
    </citation>
    <scope>IDENTIFICATION</scope>
</reference>
<dbReference type="Ensembl" id="ENSMMST00000034106.1">
    <property type="protein sequence ID" value="ENSMMSP00000031002.1"/>
    <property type="gene ID" value="ENSMMSG00000023089.1"/>
</dbReference>
<evidence type="ECO:0000256" key="1">
    <source>
        <dbReference type="SAM" id="Phobius"/>
    </source>
</evidence>
<dbReference type="GO" id="GO:0005125">
    <property type="term" value="F:cytokine activity"/>
    <property type="evidence" value="ECO:0007669"/>
    <property type="project" value="InterPro"/>
</dbReference>
<keyword evidence="1" id="KW-0812">Transmembrane</keyword>
<keyword evidence="1" id="KW-1133">Transmembrane helix</keyword>
<dbReference type="PANTHER" id="PTHR15123">
    <property type="entry name" value="SECRETED AND TRANSMEMBRANE PROTEIN 1"/>
    <property type="match status" value="1"/>
</dbReference>
<feature type="signal peptide" evidence="2">
    <location>
        <begin position="1"/>
        <end position="28"/>
    </location>
</feature>